<comment type="caution">
    <text evidence="10">The sequence shown here is derived from an EMBL/GenBank/DDBJ whole genome shotgun (WGS) entry which is preliminary data.</text>
</comment>
<dbReference type="InterPro" id="IPR011527">
    <property type="entry name" value="ABC1_TM_dom"/>
</dbReference>
<evidence type="ECO:0000259" key="9">
    <source>
        <dbReference type="PROSITE" id="PS50929"/>
    </source>
</evidence>
<dbReference type="RefSeq" id="WP_163491493.1">
    <property type="nucleotide sequence ID" value="NZ_JACVEL010000005.1"/>
</dbReference>
<comment type="subcellular location">
    <subcellularLocation>
        <location evidence="1">Cell membrane</location>
        <topology evidence="1">Multi-pass membrane protein</topology>
    </subcellularLocation>
</comment>
<evidence type="ECO:0000259" key="8">
    <source>
        <dbReference type="PROSITE" id="PS50893"/>
    </source>
</evidence>
<gene>
    <name evidence="10" type="ORF">H9Y05_09595</name>
</gene>
<dbReference type="PANTHER" id="PTHR43394:SF1">
    <property type="entry name" value="ATP-BINDING CASSETTE SUB-FAMILY B MEMBER 10, MITOCHONDRIAL"/>
    <property type="match status" value="1"/>
</dbReference>
<dbReference type="InterPro" id="IPR003593">
    <property type="entry name" value="AAA+_ATPase"/>
</dbReference>
<dbReference type="GO" id="GO:0005886">
    <property type="term" value="C:plasma membrane"/>
    <property type="evidence" value="ECO:0007669"/>
    <property type="project" value="UniProtKB-SubCell"/>
</dbReference>
<reference evidence="10" key="1">
    <citation type="submission" date="2020-09" db="EMBL/GenBank/DDBJ databases">
        <title>Taishania pollutisoli gen. nov., sp. nov., Isolated from Tetrabromobisphenol A-Contaminated Soil.</title>
        <authorList>
            <person name="Chen Q."/>
        </authorList>
    </citation>
    <scope>NUCLEOTIDE SEQUENCE</scope>
    <source>
        <strain evidence="10">CZZ-1</strain>
    </source>
</reference>
<dbReference type="InterPro" id="IPR039421">
    <property type="entry name" value="Type_1_exporter"/>
</dbReference>
<keyword evidence="4 10" id="KW-0067">ATP-binding</keyword>
<evidence type="ECO:0000256" key="5">
    <source>
        <dbReference type="ARBA" id="ARBA00022989"/>
    </source>
</evidence>
<feature type="transmembrane region" description="Helical" evidence="7">
    <location>
        <begin position="21"/>
        <end position="47"/>
    </location>
</feature>
<evidence type="ECO:0000256" key="3">
    <source>
        <dbReference type="ARBA" id="ARBA00022741"/>
    </source>
</evidence>
<dbReference type="EMBL" id="JACVEL010000005">
    <property type="protein sequence ID" value="MBC9812723.1"/>
    <property type="molecule type" value="Genomic_DNA"/>
</dbReference>
<dbReference type="GO" id="GO:0015421">
    <property type="term" value="F:ABC-type oligopeptide transporter activity"/>
    <property type="evidence" value="ECO:0007669"/>
    <property type="project" value="TreeGrafter"/>
</dbReference>
<dbReference type="InterPro" id="IPR036640">
    <property type="entry name" value="ABC1_TM_sf"/>
</dbReference>
<dbReference type="GO" id="GO:0016887">
    <property type="term" value="F:ATP hydrolysis activity"/>
    <property type="evidence" value="ECO:0007669"/>
    <property type="project" value="InterPro"/>
</dbReference>
<feature type="domain" description="ABC transmembrane type-1" evidence="9">
    <location>
        <begin position="19"/>
        <end position="343"/>
    </location>
</feature>
<keyword evidence="2 7" id="KW-0812">Transmembrane</keyword>
<dbReference type="PROSITE" id="PS50893">
    <property type="entry name" value="ABC_TRANSPORTER_2"/>
    <property type="match status" value="1"/>
</dbReference>
<dbReference type="InterPro" id="IPR017871">
    <property type="entry name" value="ABC_transporter-like_CS"/>
</dbReference>
<organism evidence="10 11">
    <name type="scientific">Taishania pollutisoli</name>
    <dbReference type="NCBI Taxonomy" id="2766479"/>
    <lineage>
        <taxon>Bacteria</taxon>
        <taxon>Pseudomonadati</taxon>
        <taxon>Bacteroidota</taxon>
        <taxon>Flavobacteriia</taxon>
        <taxon>Flavobacteriales</taxon>
        <taxon>Crocinitomicaceae</taxon>
        <taxon>Taishania</taxon>
    </lineage>
</organism>
<dbReference type="Gene3D" id="3.40.50.300">
    <property type="entry name" value="P-loop containing nucleotide triphosphate hydrolases"/>
    <property type="match status" value="1"/>
</dbReference>
<dbReference type="SUPFAM" id="SSF90123">
    <property type="entry name" value="ABC transporter transmembrane region"/>
    <property type="match status" value="1"/>
</dbReference>
<evidence type="ECO:0000313" key="11">
    <source>
        <dbReference type="Proteomes" id="UP000652681"/>
    </source>
</evidence>
<dbReference type="CDD" id="cd18552">
    <property type="entry name" value="ABC_6TM_MsbA_like"/>
    <property type="match status" value="1"/>
</dbReference>
<dbReference type="SUPFAM" id="SSF52540">
    <property type="entry name" value="P-loop containing nucleoside triphosphate hydrolases"/>
    <property type="match status" value="1"/>
</dbReference>
<dbReference type="GO" id="GO:0005524">
    <property type="term" value="F:ATP binding"/>
    <property type="evidence" value="ECO:0007669"/>
    <property type="project" value="UniProtKB-KW"/>
</dbReference>
<dbReference type="FunFam" id="3.40.50.300:FF:000218">
    <property type="entry name" value="Multidrug ABC transporter ATP-binding protein"/>
    <property type="match status" value="1"/>
</dbReference>
<feature type="transmembrane region" description="Helical" evidence="7">
    <location>
        <begin position="198"/>
        <end position="215"/>
    </location>
</feature>
<evidence type="ECO:0000256" key="4">
    <source>
        <dbReference type="ARBA" id="ARBA00022840"/>
    </source>
</evidence>
<dbReference type="PROSITE" id="PS50929">
    <property type="entry name" value="ABC_TM1F"/>
    <property type="match status" value="1"/>
</dbReference>
<dbReference type="PROSITE" id="PS00211">
    <property type="entry name" value="ABC_TRANSPORTER_1"/>
    <property type="match status" value="1"/>
</dbReference>
<evidence type="ECO:0000256" key="7">
    <source>
        <dbReference type="SAM" id="Phobius"/>
    </source>
</evidence>
<dbReference type="Gene3D" id="1.20.1560.10">
    <property type="entry name" value="ABC transporter type 1, transmembrane domain"/>
    <property type="match status" value="1"/>
</dbReference>
<dbReference type="InterPro" id="IPR027417">
    <property type="entry name" value="P-loop_NTPase"/>
</dbReference>
<evidence type="ECO:0000256" key="2">
    <source>
        <dbReference type="ARBA" id="ARBA00022692"/>
    </source>
</evidence>
<dbReference type="InterPro" id="IPR003439">
    <property type="entry name" value="ABC_transporter-like_ATP-bd"/>
</dbReference>
<evidence type="ECO:0000256" key="1">
    <source>
        <dbReference type="ARBA" id="ARBA00004651"/>
    </source>
</evidence>
<keyword evidence="3" id="KW-0547">Nucleotide-binding</keyword>
<keyword evidence="11" id="KW-1185">Reference proteome</keyword>
<keyword evidence="5 7" id="KW-1133">Transmembrane helix</keyword>
<dbReference type="PANTHER" id="PTHR43394">
    <property type="entry name" value="ATP-DEPENDENT PERMEASE MDL1, MITOCHONDRIAL"/>
    <property type="match status" value="1"/>
</dbReference>
<dbReference type="Pfam" id="PF00664">
    <property type="entry name" value="ABC_membrane"/>
    <property type="match status" value="1"/>
</dbReference>
<name>A0A8J6PPY0_9FLAO</name>
<dbReference type="AlphaFoldDB" id="A0A8J6PPY0"/>
<evidence type="ECO:0000256" key="6">
    <source>
        <dbReference type="ARBA" id="ARBA00023136"/>
    </source>
</evidence>
<proteinExistence type="predicted"/>
<accession>A0A8J6PPY0</accession>
<dbReference type="CDD" id="cd03251">
    <property type="entry name" value="ABCC_MsbA"/>
    <property type="match status" value="1"/>
</dbReference>
<dbReference type="SMART" id="SM00382">
    <property type="entry name" value="AAA"/>
    <property type="match status" value="1"/>
</dbReference>
<dbReference type="Proteomes" id="UP000652681">
    <property type="component" value="Unassembled WGS sequence"/>
</dbReference>
<evidence type="ECO:0000313" key="10">
    <source>
        <dbReference type="EMBL" id="MBC9812723.1"/>
    </source>
</evidence>
<sequence>MKNTIEIYRQTFRYKGLAVLVIVYNLLFVIFNLISMVLFIPFLQLIFPDSSDEIVTVSKPVYDGTFSGGIRYVSDYYNYFTQSMVAENPKNALLFVCCSVLVAFFLKNLFRYGAIWHQSELRMAVVRDVRQNLFNKAMSLPLSYYSNERKGDLMARIQSDVGEIEIAVIAVLELFFREPIAVILNVAALLYWSPQLTLFSFILLPLTAFVISRIGKSLKRTAGQERIELGVLFSKMEEALGGIRIIKAFNAQKFIRESFGKTNLRHQQLTTKAFRKRDLSPPLNEFLAVVVMLGIVWYGGSMILDNKAGNGFDGPQFIGFILVFSQLLRPIQGIATSVANLNKAEAAQLRINEVLDTDEKIHEVAHPVSSVELRDGIRYENVSFAYSEEAVLKQVSFFIPKGKTVALVGESGSGKSTISDLLPRFYDVQSGGIFIDDVNIRDLKVDYLRSKIGIVSQESILFNGTVAENIAFGKPHATREEIIEAAKIANAHKFIEELENGYDTQIGERGNKLSGGQKQRVSIARAVLKNPDILILDEATSALDTESEKLVQEALNKLMADRTSLVIAHRLSTIRNADEIIVLSKGEIIERGTHDELIGKGGTYAYLSSLQGIS</sequence>
<protein>
    <submittedName>
        <fullName evidence="10">ABC transporter ATP-binding protein</fullName>
    </submittedName>
</protein>
<dbReference type="Pfam" id="PF00005">
    <property type="entry name" value="ABC_tran"/>
    <property type="match status" value="1"/>
</dbReference>
<feature type="transmembrane region" description="Helical" evidence="7">
    <location>
        <begin position="92"/>
        <end position="110"/>
    </location>
</feature>
<keyword evidence="6 7" id="KW-0472">Membrane</keyword>
<feature type="domain" description="ABC transporter" evidence="8">
    <location>
        <begin position="377"/>
        <end position="610"/>
    </location>
</feature>